<dbReference type="EMBL" id="ML978066">
    <property type="protein sequence ID" value="KAF2020718.1"/>
    <property type="molecule type" value="Genomic_DNA"/>
</dbReference>
<evidence type="ECO:0000313" key="3">
    <source>
        <dbReference type="EMBL" id="KAF2020718.1"/>
    </source>
</evidence>
<dbReference type="InterPro" id="IPR006771">
    <property type="entry name" value="CetA-like"/>
</dbReference>
<evidence type="ECO:0000313" key="4">
    <source>
        <dbReference type="Proteomes" id="UP000799778"/>
    </source>
</evidence>
<dbReference type="OrthoDB" id="3682664at2759"/>
<protein>
    <submittedName>
        <fullName evidence="3">Uncharacterized protein</fullName>
    </submittedName>
</protein>
<keyword evidence="4" id="KW-1185">Reference proteome</keyword>
<dbReference type="RefSeq" id="XP_033389057.1">
    <property type="nucleotide sequence ID" value="XM_033534599.1"/>
</dbReference>
<feature type="chain" id="PRO_5025391847" evidence="2">
    <location>
        <begin position="19"/>
        <end position="452"/>
    </location>
</feature>
<gene>
    <name evidence="3" type="ORF">BU24DRAFT_7539</name>
</gene>
<feature type="region of interest" description="Disordered" evidence="1">
    <location>
        <begin position="151"/>
        <end position="223"/>
    </location>
</feature>
<evidence type="ECO:0000256" key="2">
    <source>
        <dbReference type="SAM" id="SignalP"/>
    </source>
</evidence>
<dbReference type="PANTHER" id="PTHR36195:SF4">
    <property type="entry name" value="DOMAIN PROTEIN, PUTATIVE (AFU_ORTHOLOGUE AFUA_5G01990)-RELATED"/>
    <property type="match status" value="1"/>
</dbReference>
<feature type="compositionally biased region" description="Polar residues" evidence="1">
    <location>
        <begin position="194"/>
        <end position="207"/>
    </location>
</feature>
<dbReference type="GeneID" id="54291996"/>
<dbReference type="Proteomes" id="UP000799778">
    <property type="component" value="Unassembled WGS sequence"/>
</dbReference>
<evidence type="ECO:0000256" key="1">
    <source>
        <dbReference type="SAM" id="MobiDB-lite"/>
    </source>
</evidence>
<sequence>MVGRTVLALSALTALARSKAIVTNSCPYDVYVWSVVEAKHYAENLPLKSGEKYVEQFRYGTPTNPGVAIKVSPFQNGIHEGKDEVNFAYAVDLHDPKKIWTGLSNIRGSAFFDDIDLLTCDGSFHGASVTTRLCKPDDDIELVLCASLKDKPSKNSTKSSTERSYKTPGSPRILSNGNEDSPKRIPRVVIESPWSAQARNATPQPSNGEVEPRKTKPGKKPKVNIGWYVDHRLENGNRNKLQKAFDNYYGTISWSDTSGSDTDYGWAKPADNKQAKRATRSYKDTCDLVLKMFGGTDCEKRARELKDAALARHPSKSDPEVHFGTRFSRTGIENSFVERESLEKDLKSFFAANDWSSSSGSGTPYGEGHLTRLRVARKTPKVSRDVACQWLLAMYPERNAPNCETIVNDFSASKKVYLGKPVKEHLPGLRPKDVEKNFNRIWPEVEWSDDEH</sequence>
<dbReference type="Pfam" id="PF04681">
    <property type="entry name" value="Bys1"/>
    <property type="match status" value="1"/>
</dbReference>
<reference evidence="3" key="1">
    <citation type="journal article" date="2020" name="Stud. Mycol.">
        <title>101 Dothideomycetes genomes: a test case for predicting lifestyles and emergence of pathogens.</title>
        <authorList>
            <person name="Haridas S."/>
            <person name="Albert R."/>
            <person name="Binder M."/>
            <person name="Bloem J."/>
            <person name="Labutti K."/>
            <person name="Salamov A."/>
            <person name="Andreopoulos B."/>
            <person name="Baker S."/>
            <person name="Barry K."/>
            <person name="Bills G."/>
            <person name="Bluhm B."/>
            <person name="Cannon C."/>
            <person name="Castanera R."/>
            <person name="Culley D."/>
            <person name="Daum C."/>
            <person name="Ezra D."/>
            <person name="Gonzalez J."/>
            <person name="Henrissat B."/>
            <person name="Kuo A."/>
            <person name="Liang C."/>
            <person name="Lipzen A."/>
            <person name="Lutzoni F."/>
            <person name="Magnuson J."/>
            <person name="Mondo S."/>
            <person name="Nolan M."/>
            <person name="Ohm R."/>
            <person name="Pangilinan J."/>
            <person name="Park H.-J."/>
            <person name="Ramirez L."/>
            <person name="Alfaro M."/>
            <person name="Sun H."/>
            <person name="Tritt A."/>
            <person name="Yoshinaga Y."/>
            <person name="Zwiers L.-H."/>
            <person name="Turgeon B."/>
            <person name="Goodwin S."/>
            <person name="Spatafora J."/>
            <person name="Crous P."/>
            <person name="Grigoriev I."/>
        </authorList>
    </citation>
    <scope>NUCLEOTIDE SEQUENCE</scope>
    <source>
        <strain evidence="3">CBS 175.79</strain>
    </source>
</reference>
<proteinExistence type="predicted"/>
<dbReference type="AlphaFoldDB" id="A0A6A5Y5E7"/>
<feature type="signal peptide" evidence="2">
    <location>
        <begin position="1"/>
        <end position="18"/>
    </location>
</feature>
<dbReference type="PANTHER" id="PTHR36195">
    <property type="entry name" value="DOMAIN PROTEIN, PUTATIVE (AFU_ORTHOLOGUE AFUA_5G01990)-RELATED-RELATED"/>
    <property type="match status" value="1"/>
</dbReference>
<name>A0A6A5Y5E7_9PLEO</name>
<keyword evidence="2" id="KW-0732">Signal</keyword>
<accession>A0A6A5Y5E7</accession>
<organism evidence="3 4">
    <name type="scientific">Aaosphaeria arxii CBS 175.79</name>
    <dbReference type="NCBI Taxonomy" id="1450172"/>
    <lineage>
        <taxon>Eukaryota</taxon>
        <taxon>Fungi</taxon>
        <taxon>Dikarya</taxon>
        <taxon>Ascomycota</taxon>
        <taxon>Pezizomycotina</taxon>
        <taxon>Dothideomycetes</taxon>
        <taxon>Pleosporomycetidae</taxon>
        <taxon>Pleosporales</taxon>
        <taxon>Pleosporales incertae sedis</taxon>
        <taxon>Aaosphaeria</taxon>
    </lineage>
</organism>